<organism evidence="2">
    <name type="scientific">Arundo donax</name>
    <name type="common">Giant reed</name>
    <name type="synonym">Donax arundinaceus</name>
    <dbReference type="NCBI Taxonomy" id="35708"/>
    <lineage>
        <taxon>Eukaryota</taxon>
        <taxon>Viridiplantae</taxon>
        <taxon>Streptophyta</taxon>
        <taxon>Embryophyta</taxon>
        <taxon>Tracheophyta</taxon>
        <taxon>Spermatophyta</taxon>
        <taxon>Magnoliopsida</taxon>
        <taxon>Liliopsida</taxon>
        <taxon>Poales</taxon>
        <taxon>Poaceae</taxon>
        <taxon>PACMAD clade</taxon>
        <taxon>Arundinoideae</taxon>
        <taxon>Arundineae</taxon>
        <taxon>Arundo</taxon>
    </lineage>
</organism>
<feature type="transmembrane region" description="Helical" evidence="1">
    <location>
        <begin position="7"/>
        <end position="26"/>
    </location>
</feature>
<keyword evidence="1" id="KW-1133">Transmembrane helix</keyword>
<evidence type="ECO:0000256" key="1">
    <source>
        <dbReference type="SAM" id="Phobius"/>
    </source>
</evidence>
<keyword evidence="1" id="KW-0812">Transmembrane</keyword>
<reference evidence="2" key="2">
    <citation type="journal article" date="2015" name="Data Brief">
        <title>Shoot transcriptome of the giant reed, Arundo donax.</title>
        <authorList>
            <person name="Barrero R.A."/>
            <person name="Guerrero F.D."/>
            <person name="Moolhuijzen P."/>
            <person name="Goolsby J.A."/>
            <person name="Tidwell J."/>
            <person name="Bellgard S.E."/>
            <person name="Bellgard M.I."/>
        </authorList>
    </citation>
    <scope>NUCLEOTIDE SEQUENCE</scope>
    <source>
        <tissue evidence="2">Shoot tissue taken approximately 20 cm above the soil surface</tissue>
    </source>
</reference>
<sequence length="118" mass="13079">MWSFSSLFLIFWTCILVCFVCLIWDWTSCLISLTVCLSCFAEFGGCTCSFAVTPPASLRMLTSSSLFIFSAMAKAVSPDLLTALTSIPSTDNRVCTICKELQSYMSRNSESQKYDAES</sequence>
<reference evidence="2" key="1">
    <citation type="submission" date="2014-09" db="EMBL/GenBank/DDBJ databases">
        <authorList>
            <person name="Magalhaes I.L.F."/>
            <person name="Oliveira U."/>
            <person name="Santos F.R."/>
            <person name="Vidigal T.H.D.A."/>
            <person name="Brescovit A.D."/>
            <person name="Santos A.J."/>
        </authorList>
    </citation>
    <scope>NUCLEOTIDE SEQUENCE</scope>
    <source>
        <tissue evidence="2">Shoot tissue taken approximately 20 cm above the soil surface</tissue>
    </source>
</reference>
<dbReference type="EMBL" id="GBRH01210982">
    <property type="protein sequence ID" value="JAD86913.1"/>
    <property type="molecule type" value="Transcribed_RNA"/>
</dbReference>
<name>A0A0A9DJQ4_ARUDO</name>
<dbReference type="AlphaFoldDB" id="A0A0A9DJQ4"/>
<evidence type="ECO:0000313" key="2">
    <source>
        <dbReference type="EMBL" id="JAD86913.1"/>
    </source>
</evidence>
<proteinExistence type="predicted"/>
<accession>A0A0A9DJQ4</accession>
<keyword evidence="1" id="KW-0472">Membrane</keyword>
<protein>
    <submittedName>
        <fullName evidence="2">Uncharacterized protein</fullName>
    </submittedName>
</protein>